<evidence type="ECO:0000313" key="9">
    <source>
        <dbReference type="EMBL" id="AKF07854.1"/>
    </source>
</evidence>
<dbReference type="AlphaFoldDB" id="A0A0F6SG05"/>
<dbReference type="InterPro" id="IPR003838">
    <property type="entry name" value="ABC3_permease_C"/>
</dbReference>
<dbReference type="Pfam" id="PF02687">
    <property type="entry name" value="FtsX"/>
    <property type="match status" value="1"/>
</dbReference>
<dbReference type="InterPro" id="IPR051125">
    <property type="entry name" value="ABC-4/HrtB_transporter"/>
</dbReference>
<keyword evidence="4 7" id="KW-0812">Transmembrane</keyword>
<evidence type="ECO:0000256" key="4">
    <source>
        <dbReference type="ARBA" id="ARBA00022692"/>
    </source>
</evidence>
<dbReference type="PANTHER" id="PTHR43738">
    <property type="entry name" value="ABC TRANSPORTER, MEMBRANE PROTEIN"/>
    <property type="match status" value="1"/>
</dbReference>
<comment type="subcellular location">
    <subcellularLocation>
        <location evidence="1">Cell membrane</location>
        <topology evidence="1">Multi-pass membrane protein</topology>
    </subcellularLocation>
</comment>
<gene>
    <name evidence="9" type="ORF">DB32_005003</name>
</gene>
<evidence type="ECO:0000256" key="3">
    <source>
        <dbReference type="ARBA" id="ARBA00022475"/>
    </source>
</evidence>
<keyword evidence="6 7" id="KW-0472">Membrane</keyword>
<evidence type="ECO:0000256" key="5">
    <source>
        <dbReference type="ARBA" id="ARBA00022989"/>
    </source>
</evidence>
<dbReference type="EMBL" id="CP011125">
    <property type="protein sequence ID" value="AKF07854.1"/>
    <property type="molecule type" value="Genomic_DNA"/>
</dbReference>
<dbReference type="OrthoDB" id="9768465at2"/>
<evidence type="ECO:0000256" key="2">
    <source>
        <dbReference type="ARBA" id="ARBA00022448"/>
    </source>
</evidence>
<feature type="transmembrane region" description="Helical" evidence="7">
    <location>
        <begin position="319"/>
        <end position="339"/>
    </location>
</feature>
<evidence type="ECO:0000256" key="7">
    <source>
        <dbReference type="SAM" id="Phobius"/>
    </source>
</evidence>
<proteinExistence type="predicted"/>
<reference evidence="9 10" key="1">
    <citation type="submission" date="2015-03" db="EMBL/GenBank/DDBJ databases">
        <title>Genome assembly of Sandaracinus amylolyticus DSM 53668.</title>
        <authorList>
            <person name="Sharma G."/>
            <person name="Subramanian S."/>
        </authorList>
    </citation>
    <scope>NUCLEOTIDE SEQUENCE [LARGE SCALE GENOMIC DNA]</scope>
    <source>
        <strain evidence="9 10">DSM 53668</strain>
    </source>
</reference>
<evidence type="ECO:0000256" key="6">
    <source>
        <dbReference type="ARBA" id="ARBA00023136"/>
    </source>
</evidence>
<dbReference type="RefSeq" id="WP_053235066.1">
    <property type="nucleotide sequence ID" value="NZ_CP011125.1"/>
</dbReference>
<keyword evidence="2" id="KW-0813">Transport</keyword>
<organism evidence="9 10">
    <name type="scientific">Sandaracinus amylolyticus</name>
    <dbReference type="NCBI Taxonomy" id="927083"/>
    <lineage>
        <taxon>Bacteria</taxon>
        <taxon>Pseudomonadati</taxon>
        <taxon>Myxococcota</taxon>
        <taxon>Polyangia</taxon>
        <taxon>Polyangiales</taxon>
        <taxon>Sandaracinaceae</taxon>
        <taxon>Sandaracinus</taxon>
    </lineage>
</organism>
<evidence type="ECO:0000256" key="1">
    <source>
        <dbReference type="ARBA" id="ARBA00004651"/>
    </source>
</evidence>
<dbReference type="Proteomes" id="UP000034883">
    <property type="component" value="Chromosome"/>
</dbReference>
<evidence type="ECO:0000259" key="8">
    <source>
        <dbReference type="Pfam" id="PF02687"/>
    </source>
</evidence>
<protein>
    <submittedName>
        <fullName evidence="9">ABC-transporter permease protein</fullName>
    </submittedName>
</protein>
<dbReference type="STRING" id="927083.DB32_005003"/>
<evidence type="ECO:0000313" key="10">
    <source>
        <dbReference type="Proteomes" id="UP000034883"/>
    </source>
</evidence>
<keyword evidence="5 7" id="KW-1133">Transmembrane helix</keyword>
<feature type="domain" description="ABC3 transporter permease C-terminal" evidence="8">
    <location>
        <begin position="279"/>
        <end position="388"/>
    </location>
</feature>
<dbReference type="PANTHER" id="PTHR43738:SF1">
    <property type="entry name" value="HEMIN TRANSPORT SYSTEM PERMEASE PROTEIN HRTB-RELATED"/>
    <property type="match status" value="1"/>
</dbReference>
<feature type="transmembrane region" description="Helical" evidence="7">
    <location>
        <begin position="279"/>
        <end position="298"/>
    </location>
</feature>
<name>A0A0F6SG05_9BACT</name>
<dbReference type="KEGG" id="samy:DB32_005003"/>
<sequence length="393" mass="42430">MNDVIARPRRSAVRGRGGRLRLMALLAVRMMFHDRFKLVGTLLGVVFAVVLVNQQLGVLFALLDKNTMFVDHAGADVWILPPQTETLQGGAPIALSTLSLARTTAGAEWAEPLAFGTATVRRPDGGNEPVSLVGTRLPRLAGGPWNVVAGDPRDLADPDVVFFEDSQRTKLGGMNLRSVREMSGRRVVAGGFTWGLSPFAPPYAFAEHDTARDVLGIATDQTSFVLVGARDGVSPERLRDALAARLPDLRVVTAREFSTGIVAYLLAEQLGISFGTSTTFAVIVGFVIVALSMFSAVVDNVREFGTLKAMGCTTWDLASLLWAQSLLYAFLGTTFGLFLVTRMAEGMRSPQLSLVLPTWMWLGSYVGMAVLCVLASTLALVRVRNVEPGMVFR</sequence>
<keyword evidence="3" id="KW-1003">Cell membrane</keyword>
<keyword evidence="10" id="KW-1185">Reference proteome</keyword>
<accession>A0A0F6SG05</accession>
<dbReference type="GO" id="GO:0005886">
    <property type="term" value="C:plasma membrane"/>
    <property type="evidence" value="ECO:0007669"/>
    <property type="project" value="UniProtKB-SubCell"/>
</dbReference>
<feature type="transmembrane region" description="Helical" evidence="7">
    <location>
        <begin position="359"/>
        <end position="383"/>
    </location>
</feature>